<dbReference type="Proteomes" id="UP000050420">
    <property type="component" value="Unassembled WGS sequence"/>
</dbReference>
<evidence type="ECO:0000313" key="2">
    <source>
        <dbReference type="Proteomes" id="UP000050420"/>
    </source>
</evidence>
<reference evidence="1 2" key="1">
    <citation type="submission" date="2015-09" db="EMBL/GenBank/DDBJ databases">
        <title>Genome announcement of multiple Pseudomonas syringae strains.</title>
        <authorList>
            <person name="Thakur S."/>
            <person name="Wang P.W."/>
            <person name="Gong Y."/>
            <person name="Weir B.S."/>
            <person name="Guttman D.S."/>
        </authorList>
    </citation>
    <scope>NUCLEOTIDE SEQUENCE [LARGE SCALE GENOMIC DNA]</scope>
    <source>
        <strain evidence="1 2">ICMP4331</strain>
    </source>
</reference>
<comment type="caution">
    <text evidence="1">The sequence shown here is derived from an EMBL/GenBank/DDBJ whole genome shotgun (WGS) entry which is preliminary data.</text>
</comment>
<organism evidence="1 2">
    <name type="scientific">Pseudomonas amygdali pv. mori</name>
    <dbReference type="NCBI Taxonomy" id="34065"/>
    <lineage>
        <taxon>Bacteria</taxon>
        <taxon>Pseudomonadati</taxon>
        <taxon>Pseudomonadota</taxon>
        <taxon>Gammaproteobacteria</taxon>
        <taxon>Pseudomonadales</taxon>
        <taxon>Pseudomonadaceae</taxon>
        <taxon>Pseudomonas</taxon>
        <taxon>Pseudomonas amygdali</taxon>
    </lineage>
</organism>
<dbReference type="PATRIC" id="fig|34065.5.peg.1498"/>
<protein>
    <submittedName>
        <fullName evidence="1">Uncharacterized protein</fullName>
    </submittedName>
</protein>
<proteinExistence type="predicted"/>
<evidence type="ECO:0000313" key="1">
    <source>
        <dbReference type="EMBL" id="KPX89116.1"/>
    </source>
</evidence>
<accession>A0A0P9X0Q1</accession>
<name>A0A0P9X0Q1_PSEA0</name>
<dbReference type="EMBL" id="LJQU01000442">
    <property type="protein sequence ID" value="KPX89116.1"/>
    <property type="molecule type" value="Genomic_DNA"/>
</dbReference>
<dbReference type="AlphaFoldDB" id="A0A0P9X0Q1"/>
<gene>
    <name evidence="1" type="ORF">ALO63_103120</name>
</gene>
<sequence>MEILMQDFIDIDDAIIVSLDEYVDSISDSSYRGRVLDVFNNVRECLDRLSRRAGRTVGVPDIRVKLSDKKTAEANPLGSIVLTRGIIDHCLSLKTPAFQERPEDPALFALDPDLAAMLGMAWIVSHEYAHLYRAHHAVEAFLGSEVYVLRAFEHDADLVAAAAVFRQLQSIVGFLFPDIQVRQCTLSSIYWIVRTLPDTHDRTGVHPPFSERFFQILLKLVTVVTDGSEIYDPDCLRHETQVRRELLIKTAVACEKAHKGCNDRSSKGYFSEWQDYIERNGHTDIIYDWMKVSPHVERFSGTIADMSRQNPYRGKIL</sequence>